<reference evidence="2 3" key="1">
    <citation type="submission" date="2024-07" db="EMBL/GenBank/DDBJ databases">
        <title>Description of Labrys sedimenti sp. nov., isolated from a diclofenac-degrading enrichment culture.</title>
        <authorList>
            <person name="Tancsics A."/>
            <person name="Csepanyi A."/>
        </authorList>
    </citation>
    <scope>NUCLEOTIDE SEQUENCE [LARGE SCALE GENOMIC DNA]</scope>
    <source>
        <strain evidence="2 3">LMG 23578</strain>
    </source>
</reference>
<dbReference type="EMBL" id="JBFNQD010000021">
    <property type="protein sequence ID" value="MEW9310028.1"/>
    <property type="molecule type" value="Genomic_DNA"/>
</dbReference>
<evidence type="ECO:0000313" key="3">
    <source>
        <dbReference type="Proteomes" id="UP001555786"/>
    </source>
</evidence>
<dbReference type="Gene3D" id="1.10.10.2520">
    <property type="entry name" value="Cell wall hydrolase SleB, domain 1"/>
    <property type="match status" value="1"/>
</dbReference>
<dbReference type="RefSeq" id="WP_367626597.1">
    <property type="nucleotide sequence ID" value="NZ_JBFNQD010000021.1"/>
</dbReference>
<comment type="caution">
    <text evidence="2">The sequence shown here is derived from an EMBL/GenBank/DDBJ whole genome shotgun (WGS) entry which is preliminary data.</text>
</comment>
<gene>
    <name evidence="2" type="ORF">ABXS05_31105</name>
</gene>
<feature type="domain" description="Cell wall hydrolase SleB" evidence="1">
    <location>
        <begin position="348"/>
        <end position="460"/>
    </location>
</feature>
<dbReference type="Pfam" id="PF07486">
    <property type="entry name" value="Hydrolase_2"/>
    <property type="match status" value="1"/>
</dbReference>
<dbReference type="InterPro" id="IPR011105">
    <property type="entry name" value="Cell_wall_hydrolase_SleB"/>
</dbReference>
<dbReference type="GO" id="GO:0016787">
    <property type="term" value="F:hydrolase activity"/>
    <property type="evidence" value="ECO:0007669"/>
    <property type="project" value="UniProtKB-KW"/>
</dbReference>
<sequence>MLLRRPVIIALLLCAGATSTMMYRRSTAVQASPAVAASMHGALQGGVGVLGARRASVMRAGLFAMPQLSLADIGSAQQAAFGDGFTLRAMPASLTLTPSRSDFMPLPDDVGPPSAPIRDATKKGMTIWPEVIRTAKGDRRPDRGAGENVAYMVSGDPHVLMPKTGARPMGRLSRKLQPPETAEGLQQFQPSRLSAIVVTKLAERLSIADAELGGHDGAVPLDHSLAPAGGMSPAASRPDLASLTSSTTRADEALPVELAMAEPGALQPVVAQSSMTLANVQPVMTPDDAQTLPEIGSDEGLTDAQKKSRIAGLPGLDDGKARPLDLPPAAFTKAQMCLATAIYFEARGESREGQVAVAQVIINRLRSPFYPKNVCDVVYQGASNKRYGGCQFSFACDLVADKVTEKEPWEQALVLAERVMNAKDWIPEVGNATHYHANYVRPRWVRDMREKDKIGKHIFYRVKWWA</sequence>
<organism evidence="2 3">
    <name type="scientific">Labrys neptuniae</name>
    <dbReference type="NCBI Taxonomy" id="376174"/>
    <lineage>
        <taxon>Bacteria</taxon>
        <taxon>Pseudomonadati</taxon>
        <taxon>Pseudomonadota</taxon>
        <taxon>Alphaproteobacteria</taxon>
        <taxon>Hyphomicrobiales</taxon>
        <taxon>Xanthobacteraceae</taxon>
        <taxon>Labrys</taxon>
    </lineage>
</organism>
<protein>
    <submittedName>
        <fullName evidence="2">Cell wall hydrolase</fullName>
    </submittedName>
</protein>
<evidence type="ECO:0000259" key="1">
    <source>
        <dbReference type="Pfam" id="PF07486"/>
    </source>
</evidence>
<keyword evidence="2" id="KW-0378">Hydrolase</keyword>
<dbReference type="InterPro" id="IPR042047">
    <property type="entry name" value="SleB_dom1"/>
</dbReference>
<accession>A0ABV3PY29</accession>
<keyword evidence="3" id="KW-1185">Reference proteome</keyword>
<dbReference type="Proteomes" id="UP001555786">
    <property type="component" value="Unassembled WGS sequence"/>
</dbReference>
<proteinExistence type="predicted"/>
<evidence type="ECO:0000313" key="2">
    <source>
        <dbReference type="EMBL" id="MEW9310028.1"/>
    </source>
</evidence>
<name>A0ABV3PY29_9HYPH</name>